<dbReference type="PANTHER" id="PTHR43033:SF1">
    <property type="entry name" value="TRNA(ILE)-LYSIDINE SYNTHASE-RELATED"/>
    <property type="match status" value="1"/>
</dbReference>
<feature type="compositionally biased region" description="Basic and acidic residues" evidence="8">
    <location>
        <begin position="25"/>
        <end position="50"/>
    </location>
</feature>
<dbReference type="Pfam" id="PF09179">
    <property type="entry name" value="TilS"/>
    <property type="match status" value="1"/>
</dbReference>
<evidence type="ECO:0000256" key="1">
    <source>
        <dbReference type="ARBA" id="ARBA00022490"/>
    </source>
</evidence>
<evidence type="ECO:0000256" key="7">
    <source>
        <dbReference type="HAMAP-Rule" id="MF_01161"/>
    </source>
</evidence>
<evidence type="ECO:0000256" key="2">
    <source>
        <dbReference type="ARBA" id="ARBA00022598"/>
    </source>
</evidence>
<evidence type="ECO:0000313" key="14">
    <source>
        <dbReference type="Proteomes" id="UP000517765"/>
    </source>
</evidence>
<keyword evidence="4 7" id="KW-0547">Nucleotide-binding</keyword>
<dbReference type="SUPFAM" id="SSF52402">
    <property type="entry name" value="Adenine nucleotide alpha hydrolases-like"/>
    <property type="match status" value="1"/>
</dbReference>
<feature type="region of interest" description="Disordered" evidence="8">
    <location>
        <begin position="199"/>
        <end position="219"/>
    </location>
</feature>
<keyword evidence="5 7" id="KW-0067">ATP-binding</keyword>
<evidence type="ECO:0000259" key="9">
    <source>
        <dbReference type="Pfam" id="PF01171"/>
    </source>
</evidence>
<accession>A0A5P0YM92</accession>
<evidence type="ECO:0000313" key="12">
    <source>
        <dbReference type="EMBL" id="MQS01416.1"/>
    </source>
</evidence>
<reference evidence="12 13" key="1">
    <citation type="submission" date="2019-10" db="EMBL/GenBank/DDBJ databases">
        <title>Streptomyces sp. nov., a novel actinobacterium isolated from alkaline environment.</title>
        <authorList>
            <person name="Golinska P."/>
        </authorList>
    </citation>
    <scope>NUCLEOTIDE SEQUENCE [LARGE SCALE GENOMIC DNA]</scope>
    <source>
        <strain evidence="12 13">OF1</strain>
    </source>
</reference>
<dbReference type="CDD" id="cd01992">
    <property type="entry name" value="TilS_N"/>
    <property type="match status" value="1"/>
</dbReference>
<evidence type="ECO:0000313" key="11">
    <source>
        <dbReference type="EMBL" id="MBB1258014.1"/>
    </source>
</evidence>
<evidence type="ECO:0000256" key="6">
    <source>
        <dbReference type="ARBA" id="ARBA00048539"/>
    </source>
</evidence>
<feature type="region of interest" description="Disordered" evidence="8">
    <location>
        <begin position="25"/>
        <end position="55"/>
    </location>
</feature>
<dbReference type="Pfam" id="PF01171">
    <property type="entry name" value="ATP_bind_3"/>
    <property type="match status" value="1"/>
</dbReference>
<evidence type="ECO:0000313" key="13">
    <source>
        <dbReference type="Proteomes" id="UP000320857"/>
    </source>
</evidence>
<dbReference type="GO" id="GO:0005524">
    <property type="term" value="F:ATP binding"/>
    <property type="evidence" value="ECO:0007669"/>
    <property type="project" value="UniProtKB-UniRule"/>
</dbReference>
<dbReference type="AlphaFoldDB" id="A0A5P0YM92"/>
<dbReference type="Proteomes" id="UP000517765">
    <property type="component" value="Unassembled WGS sequence"/>
</dbReference>
<dbReference type="HAMAP" id="MF_01161">
    <property type="entry name" value="tRNA_Ile_lys_synt"/>
    <property type="match status" value="1"/>
</dbReference>
<evidence type="ECO:0000256" key="3">
    <source>
        <dbReference type="ARBA" id="ARBA00022694"/>
    </source>
</evidence>
<keyword evidence="2 7" id="KW-0436">Ligase</keyword>
<dbReference type="GO" id="GO:0005737">
    <property type="term" value="C:cytoplasm"/>
    <property type="evidence" value="ECO:0007669"/>
    <property type="project" value="UniProtKB-SubCell"/>
</dbReference>
<keyword evidence="13" id="KW-1185">Reference proteome</keyword>
<reference evidence="14" key="2">
    <citation type="submission" date="2020-05" db="EMBL/GenBank/DDBJ databases">
        <title>Classification of alakaliphilic streptomycetes isolated from an alkaline soil next to Lonar Crater, India and a proposal for the recognition of Streptomyces alkaliterrae sp. nov.</title>
        <authorList>
            <person name="Golinska P."/>
        </authorList>
    </citation>
    <scope>NUCLEOTIDE SEQUENCE [LARGE SCALE GENOMIC DNA]</scope>
    <source>
        <strain evidence="14">OF8</strain>
    </source>
</reference>
<gene>
    <name evidence="7 12" type="primary">tilS</name>
    <name evidence="12" type="ORF">FNX44_005900</name>
    <name evidence="11" type="ORF">H3147_04110</name>
</gene>
<comment type="similarity">
    <text evidence="7">Belongs to the tRNA(Ile)-lysidine synthase family.</text>
</comment>
<name>A0A5P0YM92_9ACTN</name>
<dbReference type="GO" id="GO:0006400">
    <property type="term" value="P:tRNA modification"/>
    <property type="evidence" value="ECO:0007669"/>
    <property type="project" value="UniProtKB-UniRule"/>
</dbReference>
<comment type="function">
    <text evidence="7">Ligates lysine onto the cytidine present at position 34 of the AUA codon-specific tRNA(Ile) that contains the anticodon CAU, in an ATP-dependent manner. Cytidine is converted to lysidine, thus changing the amino acid specificity of the tRNA from methionine to isoleucine.</text>
</comment>
<keyword evidence="3 7" id="KW-0819">tRNA processing</keyword>
<evidence type="ECO:0000256" key="4">
    <source>
        <dbReference type="ARBA" id="ARBA00022741"/>
    </source>
</evidence>
<feature type="domain" description="tRNA(Ile)-lysidine synthase substrate-binding" evidence="10">
    <location>
        <begin position="329"/>
        <end position="396"/>
    </location>
</feature>
<dbReference type="InterPro" id="IPR015262">
    <property type="entry name" value="tRNA_Ile_lys_synt_subst-bd"/>
</dbReference>
<protein>
    <recommendedName>
        <fullName evidence="7">tRNA(Ile)-lysidine synthase</fullName>
        <ecNumber evidence="7">6.3.4.19</ecNumber>
    </recommendedName>
    <alternativeName>
        <fullName evidence="7">tRNA(Ile)-2-lysyl-cytidine synthase</fullName>
    </alternativeName>
    <alternativeName>
        <fullName evidence="7">tRNA(Ile)-lysidine synthetase</fullName>
    </alternativeName>
</protein>
<dbReference type="InterPro" id="IPR012795">
    <property type="entry name" value="tRNA_Ile_lys_synt_N"/>
</dbReference>
<proteinExistence type="inferred from homology"/>
<dbReference type="NCBIfam" id="TIGR02432">
    <property type="entry name" value="lysidine_TilS_N"/>
    <property type="match status" value="1"/>
</dbReference>
<comment type="subcellular location">
    <subcellularLocation>
        <location evidence="7">Cytoplasm</location>
    </subcellularLocation>
</comment>
<dbReference type="EMBL" id="VJYK02000039">
    <property type="protein sequence ID" value="MQS01416.1"/>
    <property type="molecule type" value="Genomic_DNA"/>
</dbReference>
<feature type="domain" description="tRNA(Ile)-lysidine/2-thiocytidine synthase N-terminal" evidence="9">
    <location>
        <begin position="61"/>
        <end position="265"/>
    </location>
</feature>
<keyword evidence="1 7" id="KW-0963">Cytoplasm</keyword>
<dbReference type="RefSeq" id="WP_143646892.1">
    <property type="nucleotide sequence ID" value="NZ_JABJXA010000014.1"/>
</dbReference>
<dbReference type="Proteomes" id="UP000320857">
    <property type="component" value="Unassembled WGS sequence"/>
</dbReference>
<comment type="domain">
    <text evidence="7">The N-terminal region contains the highly conserved SGGXDS motif, predicted to be a P-loop motif involved in ATP binding.</text>
</comment>
<dbReference type="Gene3D" id="3.40.50.620">
    <property type="entry name" value="HUPs"/>
    <property type="match status" value="1"/>
</dbReference>
<dbReference type="PANTHER" id="PTHR43033">
    <property type="entry name" value="TRNA(ILE)-LYSIDINE SYNTHASE-RELATED"/>
    <property type="match status" value="1"/>
</dbReference>
<dbReference type="SUPFAM" id="SSF82829">
    <property type="entry name" value="MesJ substrate recognition domain-like"/>
    <property type="match status" value="1"/>
</dbReference>
<dbReference type="InterPro" id="IPR014729">
    <property type="entry name" value="Rossmann-like_a/b/a_fold"/>
</dbReference>
<comment type="caution">
    <text evidence="12">The sequence shown here is derived from an EMBL/GenBank/DDBJ whole genome shotgun (WGS) entry which is preliminary data.</text>
</comment>
<sequence length="403" mass="41936">MGPHPAVAAIRLAVRRVLHDVLDEALTRSPDHARRPSARRPGEPTGERAGQRPGAAGTPLVLAACSGGADSMALASALAFEAPRLGLRAGGVTVDHGLQAGSAERAAEVAERLTAMGLEPVEAVTVTVGRGAGPEAAARAARYAALDAVAERAGAAAVLLGHTRDDQAETVLLGLARGSGTRSLAGMAAVTGSGAAPAPLGPLGGPADGSSADPAAGPASRRYRRPFLAIDRQTTRRACMVQSLPVWDDPHNTDPAYTRSRVRHEAMPILEKALGKGVIEALARTAQLARDDADALDAWAADAERSVRVPFQGDRLTRDAESAPGSAVLDVNRLYALPPAVRRRVLRRAVLAAGAPAGSLFARHIEEADRLITAWRGQKPLNLPGRVEVRRRGGTLVIRQSDI</sequence>
<dbReference type="EC" id="6.3.4.19" evidence="7"/>
<dbReference type="GO" id="GO:0032267">
    <property type="term" value="F:tRNA(Ile)-lysidine synthase activity"/>
    <property type="evidence" value="ECO:0007669"/>
    <property type="project" value="UniProtKB-EC"/>
</dbReference>
<feature type="compositionally biased region" description="Low complexity" evidence="8">
    <location>
        <begin position="208"/>
        <end position="219"/>
    </location>
</feature>
<comment type="catalytic activity">
    <reaction evidence="6 7">
        <text>cytidine(34) in tRNA(Ile2) + L-lysine + ATP = lysidine(34) in tRNA(Ile2) + AMP + diphosphate + H(+)</text>
        <dbReference type="Rhea" id="RHEA:43744"/>
        <dbReference type="Rhea" id="RHEA-COMP:10625"/>
        <dbReference type="Rhea" id="RHEA-COMP:10670"/>
        <dbReference type="ChEBI" id="CHEBI:15378"/>
        <dbReference type="ChEBI" id="CHEBI:30616"/>
        <dbReference type="ChEBI" id="CHEBI:32551"/>
        <dbReference type="ChEBI" id="CHEBI:33019"/>
        <dbReference type="ChEBI" id="CHEBI:82748"/>
        <dbReference type="ChEBI" id="CHEBI:83665"/>
        <dbReference type="ChEBI" id="CHEBI:456215"/>
        <dbReference type="EC" id="6.3.4.19"/>
    </reaction>
</comment>
<dbReference type="EMBL" id="JABJXA010000014">
    <property type="protein sequence ID" value="MBB1258014.1"/>
    <property type="molecule type" value="Genomic_DNA"/>
</dbReference>
<reference evidence="11" key="3">
    <citation type="journal article" name="Syst. Appl. Microbiol.">
        <title>Streptomyces alkaliterrae sp. nov., isolated from an alkaline soil, and emended descriptions of Streptomyces alkaliphilus, Streptomyces calidiresistens and Streptomyces durbertensis.</title>
        <authorList>
            <person name="Swiecimska M."/>
            <person name="Golinska P."/>
            <person name="Nouioui I."/>
            <person name="Wypij M."/>
            <person name="Rai M."/>
            <person name="Sangal V."/>
            <person name="Goodfellow M."/>
        </authorList>
    </citation>
    <scope>NUCLEOTIDE SEQUENCE</scope>
    <source>
        <strain evidence="11">OF8</strain>
    </source>
</reference>
<evidence type="ECO:0000256" key="8">
    <source>
        <dbReference type="SAM" id="MobiDB-lite"/>
    </source>
</evidence>
<dbReference type="OrthoDB" id="5244702at2"/>
<organism evidence="12 13">
    <name type="scientific">Streptomyces alkaliterrae</name>
    <dbReference type="NCBI Taxonomy" id="2213162"/>
    <lineage>
        <taxon>Bacteria</taxon>
        <taxon>Bacillati</taxon>
        <taxon>Actinomycetota</taxon>
        <taxon>Actinomycetes</taxon>
        <taxon>Kitasatosporales</taxon>
        <taxon>Streptomycetaceae</taxon>
        <taxon>Streptomyces</taxon>
    </lineage>
</organism>
<feature type="binding site" evidence="7">
    <location>
        <begin position="66"/>
        <end position="71"/>
    </location>
    <ligand>
        <name>ATP</name>
        <dbReference type="ChEBI" id="CHEBI:30616"/>
    </ligand>
</feature>
<evidence type="ECO:0000256" key="5">
    <source>
        <dbReference type="ARBA" id="ARBA00022840"/>
    </source>
</evidence>
<dbReference type="InterPro" id="IPR012094">
    <property type="entry name" value="tRNA_Ile_lys_synt"/>
</dbReference>
<evidence type="ECO:0000259" key="10">
    <source>
        <dbReference type="Pfam" id="PF09179"/>
    </source>
</evidence>
<dbReference type="Gene3D" id="1.20.59.20">
    <property type="match status" value="1"/>
</dbReference>
<dbReference type="InterPro" id="IPR011063">
    <property type="entry name" value="TilS/TtcA_N"/>
</dbReference>